<dbReference type="InterPro" id="IPR013325">
    <property type="entry name" value="RNA_pol_sigma_r2"/>
</dbReference>
<evidence type="ECO:0000256" key="3">
    <source>
        <dbReference type="ARBA" id="ARBA00023082"/>
    </source>
</evidence>
<organism evidence="7 8">
    <name type="scientific">Sphingobacterium nematocida</name>
    <dbReference type="NCBI Taxonomy" id="1513896"/>
    <lineage>
        <taxon>Bacteria</taxon>
        <taxon>Pseudomonadati</taxon>
        <taxon>Bacteroidota</taxon>
        <taxon>Sphingobacteriia</taxon>
        <taxon>Sphingobacteriales</taxon>
        <taxon>Sphingobacteriaceae</taxon>
        <taxon>Sphingobacterium</taxon>
    </lineage>
</organism>
<dbReference type="GO" id="GO:0016987">
    <property type="term" value="F:sigma factor activity"/>
    <property type="evidence" value="ECO:0007669"/>
    <property type="project" value="UniProtKB-KW"/>
</dbReference>
<dbReference type="Gene3D" id="1.10.1740.10">
    <property type="match status" value="1"/>
</dbReference>
<dbReference type="EMBL" id="FUZF01000016">
    <property type="protein sequence ID" value="SKB95910.1"/>
    <property type="molecule type" value="Genomic_DNA"/>
</dbReference>
<dbReference type="Pfam" id="PF08281">
    <property type="entry name" value="Sigma70_r4_2"/>
    <property type="match status" value="1"/>
</dbReference>
<evidence type="ECO:0000313" key="8">
    <source>
        <dbReference type="Proteomes" id="UP000190150"/>
    </source>
</evidence>
<dbReference type="RefSeq" id="WP_079644682.1">
    <property type="nucleotide sequence ID" value="NZ_FUZF01000016.1"/>
</dbReference>
<evidence type="ECO:0000256" key="2">
    <source>
        <dbReference type="ARBA" id="ARBA00023015"/>
    </source>
</evidence>
<sequence length="191" mass="22314">MKVNVLKAETEEVLLQMIKAGEYPAFDELYARHFQTVYAMAYNILRDHQHSMDIVQDIFIWFWEHRSQWNLVSCRGYLLTAVKFKTANYFRDNKIKAAVIAGLAKQQMSIVDESLLLEVRQLNDIILSITSELPERCQQIFRMSRFDQLSNREIASKLGITEKAVEGQITSALKKLREKLGKGHVFMYFFI</sequence>
<dbReference type="PANTHER" id="PTHR43133:SF46">
    <property type="entry name" value="RNA POLYMERASE SIGMA-70 FACTOR ECF SUBFAMILY"/>
    <property type="match status" value="1"/>
</dbReference>
<dbReference type="Pfam" id="PF04542">
    <property type="entry name" value="Sigma70_r2"/>
    <property type="match status" value="1"/>
</dbReference>
<protein>
    <submittedName>
        <fullName evidence="7">RNA polymerase sigma-70 factor, ECF subfamily</fullName>
    </submittedName>
</protein>
<evidence type="ECO:0000256" key="1">
    <source>
        <dbReference type="ARBA" id="ARBA00010641"/>
    </source>
</evidence>
<dbReference type="InterPro" id="IPR013249">
    <property type="entry name" value="RNA_pol_sigma70_r4_t2"/>
</dbReference>
<gene>
    <name evidence="7" type="ORF">SAMN05660841_03287</name>
</gene>
<dbReference type="InterPro" id="IPR036388">
    <property type="entry name" value="WH-like_DNA-bd_sf"/>
</dbReference>
<evidence type="ECO:0000259" key="5">
    <source>
        <dbReference type="Pfam" id="PF04542"/>
    </source>
</evidence>
<dbReference type="InterPro" id="IPR014327">
    <property type="entry name" value="RNA_pol_sigma70_bacteroid"/>
</dbReference>
<keyword evidence="4" id="KW-0804">Transcription</keyword>
<dbReference type="GO" id="GO:0003677">
    <property type="term" value="F:DNA binding"/>
    <property type="evidence" value="ECO:0007669"/>
    <property type="project" value="InterPro"/>
</dbReference>
<keyword evidence="2" id="KW-0805">Transcription regulation</keyword>
<dbReference type="GO" id="GO:0006352">
    <property type="term" value="P:DNA-templated transcription initiation"/>
    <property type="evidence" value="ECO:0007669"/>
    <property type="project" value="InterPro"/>
</dbReference>
<evidence type="ECO:0000313" key="7">
    <source>
        <dbReference type="EMBL" id="SKB95910.1"/>
    </source>
</evidence>
<dbReference type="InterPro" id="IPR013324">
    <property type="entry name" value="RNA_pol_sigma_r3/r4-like"/>
</dbReference>
<feature type="domain" description="RNA polymerase sigma factor 70 region 4 type 2" evidence="6">
    <location>
        <begin position="125"/>
        <end position="176"/>
    </location>
</feature>
<keyword evidence="8" id="KW-1185">Reference proteome</keyword>
<dbReference type="SUPFAM" id="SSF88659">
    <property type="entry name" value="Sigma3 and sigma4 domains of RNA polymerase sigma factors"/>
    <property type="match status" value="1"/>
</dbReference>
<evidence type="ECO:0000259" key="6">
    <source>
        <dbReference type="Pfam" id="PF08281"/>
    </source>
</evidence>
<dbReference type="CDD" id="cd06171">
    <property type="entry name" value="Sigma70_r4"/>
    <property type="match status" value="1"/>
</dbReference>
<dbReference type="NCBIfam" id="TIGR02985">
    <property type="entry name" value="Sig70_bacteroi1"/>
    <property type="match status" value="1"/>
</dbReference>
<feature type="domain" description="RNA polymerase sigma-70 region 2" evidence="5">
    <location>
        <begin position="29"/>
        <end position="94"/>
    </location>
</feature>
<name>A0A1T5FIA7_9SPHI</name>
<dbReference type="InterPro" id="IPR007627">
    <property type="entry name" value="RNA_pol_sigma70_r2"/>
</dbReference>
<dbReference type="OrthoDB" id="654988at2"/>
<keyword evidence="3" id="KW-0731">Sigma factor</keyword>
<reference evidence="8" key="1">
    <citation type="submission" date="2017-02" db="EMBL/GenBank/DDBJ databases">
        <authorList>
            <person name="Varghese N."/>
            <person name="Submissions S."/>
        </authorList>
    </citation>
    <scope>NUCLEOTIDE SEQUENCE [LARGE SCALE GENOMIC DNA]</scope>
    <source>
        <strain evidence="8">DSM 24091</strain>
    </source>
</reference>
<comment type="similarity">
    <text evidence="1">Belongs to the sigma-70 factor family. ECF subfamily.</text>
</comment>
<dbReference type="NCBIfam" id="TIGR02937">
    <property type="entry name" value="sigma70-ECF"/>
    <property type="match status" value="1"/>
</dbReference>
<dbReference type="Gene3D" id="1.10.10.10">
    <property type="entry name" value="Winged helix-like DNA-binding domain superfamily/Winged helix DNA-binding domain"/>
    <property type="match status" value="1"/>
</dbReference>
<accession>A0A1T5FIA7</accession>
<evidence type="ECO:0000256" key="4">
    <source>
        <dbReference type="ARBA" id="ARBA00023163"/>
    </source>
</evidence>
<dbReference type="AlphaFoldDB" id="A0A1T5FIA7"/>
<dbReference type="STRING" id="1513896.SAMN05660841_03287"/>
<dbReference type="SUPFAM" id="SSF88946">
    <property type="entry name" value="Sigma2 domain of RNA polymerase sigma factors"/>
    <property type="match status" value="1"/>
</dbReference>
<dbReference type="PANTHER" id="PTHR43133">
    <property type="entry name" value="RNA POLYMERASE ECF-TYPE SIGMA FACTO"/>
    <property type="match status" value="1"/>
</dbReference>
<dbReference type="Proteomes" id="UP000190150">
    <property type="component" value="Unassembled WGS sequence"/>
</dbReference>
<dbReference type="InterPro" id="IPR039425">
    <property type="entry name" value="RNA_pol_sigma-70-like"/>
</dbReference>
<dbReference type="InterPro" id="IPR014284">
    <property type="entry name" value="RNA_pol_sigma-70_dom"/>
</dbReference>
<proteinExistence type="inferred from homology"/>